<dbReference type="Proteomes" id="UP001268577">
    <property type="component" value="Unassembled WGS sequence"/>
</dbReference>
<dbReference type="EMBL" id="JARQBZ010000006">
    <property type="protein sequence ID" value="MDT2833272.1"/>
    <property type="molecule type" value="Genomic_DNA"/>
</dbReference>
<dbReference type="InterPro" id="IPR015797">
    <property type="entry name" value="NUDIX_hydrolase-like_dom_sf"/>
</dbReference>
<dbReference type="InterPro" id="IPR000086">
    <property type="entry name" value="NUDIX_hydrolase_dom"/>
</dbReference>
<comment type="similarity">
    <text evidence="1">Belongs to the Nudix hydrolase family.</text>
</comment>
<name>A0AAW8U4P2_9ENTE</name>
<dbReference type="GO" id="GO:0016787">
    <property type="term" value="F:hydrolase activity"/>
    <property type="evidence" value="ECO:0007669"/>
    <property type="project" value="UniProtKB-KW"/>
</dbReference>
<comment type="caution">
    <text evidence="3">The sequence shown here is derived from an EMBL/GenBank/DDBJ whole genome shotgun (WGS) entry which is preliminary data.</text>
</comment>
<dbReference type="CDD" id="cd03674">
    <property type="entry name" value="NUDIX_Hydrolase"/>
    <property type="match status" value="1"/>
</dbReference>
<dbReference type="AlphaFoldDB" id="A0AAW8U4P2"/>
<proteinExistence type="inferred from homology"/>
<dbReference type="PANTHER" id="PTHR43736:SF1">
    <property type="entry name" value="DIHYDRONEOPTERIN TRIPHOSPHATE DIPHOSPHATASE"/>
    <property type="match status" value="1"/>
</dbReference>
<accession>A0AAW8U4P2</accession>
<dbReference type="PANTHER" id="PTHR43736">
    <property type="entry name" value="ADP-RIBOSE PYROPHOSPHATASE"/>
    <property type="match status" value="1"/>
</dbReference>
<gene>
    <name evidence="3" type="ORF">P7H70_04340</name>
</gene>
<evidence type="ECO:0000259" key="2">
    <source>
        <dbReference type="PROSITE" id="PS51462"/>
    </source>
</evidence>
<reference evidence="3" key="1">
    <citation type="submission" date="2023-03" db="EMBL/GenBank/DDBJ databases">
        <authorList>
            <person name="Shen W."/>
            <person name="Cai J."/>
        </authorList>
    </citation>
    <scope>NUCLEOTIDE SEQUENCE</scope>
    <source>
        <strain evidence="3">P96-3</strain>
    </source>
</reference>
<dbReference type="PROSITE" id="PS51462">
    <property type="entry name" value="NUDIX"/>
    <property type="match status" value="1"/>
</dbReference>
<feature type="domain" description="Nudix hydrolase" evidence="2">
    <location>
        <begin position="43"/>
        <end position="184"/>
    </location>
</feature>
<dbReference type="Gene3D" id="3.90.79.10">
    <property type="entry name" value="Nucleoside Triphosphate Pyrophosphohydrolase"/>
    <property type="match status" value="1"/>
</dbReference>
<dbReference type="SUPFAM" id="SSF55811">
    <property type="entry name" value="Nudix"/>
    <property type="match status" value="1"/>
</dbReference>
<organism evidence="3 4">
    <name type="scientific">Vagococcus carniphilus</name>
    <dbReference type="NCBI Taxonomy" id="218144"/>
    <lineage>
        <taxon>Bacteria</taxon>
        <taxon>Bacillati</taxon>
        <taxon>Bacillota</taxon>
        <taxon>Bacilli</taxon>
        <taxon>Lactobacillales</taxon>
        <taxon>Enterococcaceae</taxon>
        <taxon>Vagococcus</taxon>
    </lineage>
</organism>
<protein>
    <submittedName>
        <fullName evidence="3">NUDIX hydrolase</fullName>
    </submittedName>
</protein>
<keyword evidence="3" id="KW-0378">Hydrolase</keyword>
<sequence length="190" mass="21997">MKAELIKQLQDYIPFNEQEEKDKEVIIEALINHEDIFYRSNLMAHITVSAWVTNANRDKVLMAYHNIYDSWSWLGGHADGDEELLQVALKEVKEESGLEHVTPISSDIYSLEVLTVDGHMKHQAYVPSHLHLNLTYLIEATEEETLQVKVDENSQLGWFSLEGAVQASSEPWFRDRIYSKLNEKLLKLKK</sequence>
<evidence type="ECO:0000256" key="1">
    <source>
        <dbReference type="ARBA" id="ARBA00005582"/>
    </source>
</evidence>
<evidence type="ECO:0000313" key="4">
    <source>
        <dbReference type="Proteomes" id="UP001268577"/>
    </source>
</evidence>
<dbReference type="RefSeq" id="WP_311876056.1">
    <property type="nucleotide sequence ID" value="NZ_JARQBZ010000006.1"/>
</dbReference>
<dbReference type="Pfam" id="PF00293">
    <property type="entry name" value="NUDIX"/>
    <property type="match status" value="1"/>
</dbReference>
<evidence type="ECO:0000313" key="3">
    <source>
        <dbReference type="EMBL" id="MDT2833272.1"/>
    </source>
</evidence>